<dbReference type="AlphaFoldDB" id="A0AAU7DQ70"/>
<keyword evidence="1" id="KW-0812">Transmembrane</keyword>
<name>A0AAU7DQ70_9BACT</name>
<proteinExistence type="predicted"/>
<evidence type="ECO:0000256" key="1">
    <source>
        <dbReference type="SAM" id="Phobius"/>
    </source>
</evidence>
<protein>
    <submittedName>
        <fullName evidence="2">Uncharacterized protein</fullName>
    </submittedName>
</protein>
<gene>
    <name evidence="2" type="ORF">P8935_09595</name>
</gene>
<sequence>MFEIFKIVWDVLVLRDAARKGQLNWRIWTIAICFVLFLYGTGLPVTLLYEKYPGYKPLFIATLALDGLAFVWFMIWGVRRYLRQLATDKSAGAGSALTCFER</sequence>
<evidence type="ECO:0000313" key="2">
    <source>
        <dbReference type="EMBL" id="XBH19556.1"/>
    </source>
</evidence>
<reference evidence="2" key="1">
    <citation type="submission" date="2023-03" db="EMBL/GenBank/DDBJ databases">
        <title>Edaphobacter sp.</title>
        <authorList>
            <person name="Huber K.J."/>
            <person name="Papendorf J."/>
            <person name="Pilke C."/>
            <person name="Bunk B."/>
            <person name="Sproeer C."/>
            <person name="Pester M."/>
        </authorList>
    </citation>
    <scope>NUCLEOTIDE SEQUENCE</scope>
    <source>
        <strain evidence="2">DSM 110680</strain>
    </source>
</reference>
<organism evidence="2">
    <name type="scientific">Telmatobacter sp. DSM 110680</name>
    <dbReference type="NCBI Taxonomy" id="3036704"/>
    <lineage>
        <taxon>Bacteria</taxon>
        <taxon>Pseudomonadati</taxon>
        <taxon>Acidobacteriota</taxon>
        <taxon>Terriglobia</taxon>
        <taxon>Terriglobales</taxon>
        <taxon>Acidobacteriaceae</taxon>
        <taxon>Telmatobacter</taxon>
    </lineage>
</organism>
<keyword evidence="1" id="KW-1133">Transmembrane helix</keyword>
<dbReference type="RefSeq" id="WP_348264775.1">
    <property type="nucleotide sequence ID" value="NZ_CP121196.1"/>
</dbReference>
<feature type="transmembrane region" description="Helical" evidence="1">
    <location>
        <begin position="27"/>
        <end position="49"/>
    </location>
</feature>
<keyword evidence="1" id="KW-0472">Membrane</keyword>
<accession>A0AAU7DQ70</accession>
<dbReference type="EMBL" id="CP121196">
    <property type="protein sequence ID" value="XBH19556.1"/>
    <property type="molecule type" value="Genomic_DNA"/>
</dbReference>
<feature type="transmembrane region" description="Helical" evidence="1">
    <location>
        <begin position="55"/>
        <end position="75"/>
    </location>
</feature>